<accession>A0A2P2QRY9</accession>
<feature type="transmembrane region" description="Helical" evidence="1">
    <location>
        <begin position="27"/>
        <end position="52"/>
    </location>
</feature>
<dbReference type="AlphaFoldDB" id="A0A2P2QRY9"/>
<proteinExistence type="predicted"/>
<name>A0A2P2QRY9_RHIMU</name>
<evidence type="ECO:0000256" key="1">
    <source>
        <dbReference type="SAM" id="Phobius"/>
    </source>
</evidence>
<protein>
    <submittedName>
        <fullName evidence="2">Uncharacterized protein</fullName>
    </submittedName>
</protein>
<evidence type="ECO:0000313" key="2">
    <source>
        <dbReference type="EMBL" id="MBX69747.1"/>
    </source>
</evidence>
<organism evidence="2">
    <name type="scientific">Rhizophora mucronata</name>
    <name type="common">Asiatic mangrove</name>
    <dbReference type="NCBI Taxonomy" id="61149"/>
    <lineage>
        <taxon>Eukaryota</taxon>
        <taxon>Viridiplantae</taxon>
        <taxon>Streptophyta</taxon>
        <taxon>Embryophyta</taxon>
        <taxon>Tracheophyta</taxon>
        <taxon>Spermatophyta</taxon>
        <taxon>Magnoliopsida</taxon>
        <taxon>eudicotyledons</taxon>
        <taxon>Gunneridae</taxon>
        <taxon>Pentapetalae</taxon>
        <taxon>rosids</taxon>
        <taxon>fabids</taxon>
        <taxon>Malpighiales</taxon>
        <taxon>Rhizophoraceae</taxon>
        <taxon>Rhizophora</taxon>
    </lineage>
</organism>
<reference evidence="2" key="1">
    <citation type="submission" date="2018-02" db="EMBL/GenBank/DDBJ databases">
        <title>Rhizophora mucronata_Transcriptome.</title>
        <authorList>
            <person name="Meera S.P."/>
            <person name="Sreeshan A."/>
            <person name="Augustine A."/>
        </authorList>
    </citation>
    <scope>NUCLEOTIDE SEQUENCE</scope>
    <source>
        <tissue evidence="2">Leaf</tissue>
    </source>
</reference>
<dbReference type="EMBL" id="GGEC01089263">
    <property type="protein sequence ID" value="MBX69747.1"/>
    <property type="molecule type" value="Transcribed_RNA"/>
</dbReference>
<keyword evidence="1" id="KW-0472">Membrane</keyword>
<keyword evidence="1" id="KW-0812">Transmembrane</keyword>
<sequence>MFVILGERNLLGSQHYTEIYFKLSYHLFRFCMMLHVVTLPCYRVAYLCTYVVK</sequence>
<keyword evidence="1" id="KW-1133">Transmembrane helix</keyword>